<evidence type="ECO:0000313" key="11">
    <source>
        <dbReference type="EMBL" id="CAH0533607.1"/>
    </source>
</evidence>
<accession>A0ABN8DW66</accession>
<dbReference type="SUPFAM" id="SSF55874">
    <property type="entry name" value="ATPase domain of HSP90 chaperone/DNA topoisomerase II/histidine kinase"/>
    <property type="match status" value="1"/>
</dbReference>
<feature type="domain" description="Histidine kinase" evidence="10">
    <location>
        <begin position="268"/>
        <end position="480"/>
    </location>
</feature>
<dbReference type="InterPro" id="IPR003661">
    <property type="entry name" value="HisK_dim/P_dom"/>
</dbReference>
<dbReference type="SUPFAM" id="SSF103190">
    <property type="entry name" value="Sensory domain-like"/>
    <property type="match status" value="1"/>
</dbReference>
<gene>
    <name evidence="11" type="primary">creC</name>
    <name evidence="11" type="ORF">VST7929_01477</name>
</gene>
<dbReference type="PANTHER" id="PTHR45436">
    <property type="entry name" value="SENSOR HISTIDINE KINASE YKOH"/>
    <property type="match status" value="1"/>
</dbReference>
<dbReference type="SMART" id="SM00387">
    <property type="entry name" value="HATPase_c"/>
    <property type="match status" value="1"/>
</dbReference>
<dbReference type="SUPFAM" id="SSF47384">
    <property type="entry name" value="Homodimeric domain of signal transducing histidine kinase"/>
    <property type="match status" value="1"/>
</dbReference>
<keyword evidence="5 11" id="KW-0808">Transferase</keyword>
<reference evidence="11" key="1">
    <citation type="submission" date="2021-11" db="EMBL/GenBank/DDBJ databases">
        <authorList>
            <person name="Rodrigo-Torres L."/>
            <person name="Arahal R. D."/>
            <person name="Lucena T."/>
        </authorList>
    </citation>
    <scope>NUCLEOTIDE SEQUENCE</scope>
    <source>
        <strain evidence="11">CECT 7929</strain>
    </source>
</reference>
<keyword evidence="6 9" id="KW-0812">Transmembrane</keyword>
<dbReference type="Pfam" id="PF02518">
    <property type="entry name" value="HATPase_c"/>
    <property type="match status" value="1"/>
</dbReference>
<dbReference type="SMART" id="SM00388">
    <property type="entry name" value="HisKA"/>
    <property type="match status" value="1"/>
</dbReference>
<comment type="subcellular location">
    <subcellularLocation>
        <location evidence="2">Cell inner membrane</location>
    </subcellularLocation>
</comment>
<dbReference type="GO" id="GO:0004673">
    <property type="term" value="F:protein histidine kinase activity"/>
    <property type="evidence" value="ECO:0007669"/>
    <property type="project" value="UniProtKB-EC"/>
</dbReference>
<sequence length="480" mass="53896">MRWPKIPLGLRLFLLCFVLVAITAYAVTQTVLQELKPTVRQTTEETLVDMANLLAVLAQEDVANGKISESRFAQLLMAYGQRKPQAKIWQVGKNDINHRIYITDKNGIVIADSWQKDVGADFSQWNDVYLTLRGKYGARSTKQNPNDPLSSVMHVAAPIYHHGKIIGSVTVAKSNRSIQPFIDLTKRNLVYWIFAMGVVVLLVGGVFAWRTHAALQKLERYAEKLGAGEKVAKPQFRVFYEYATLSDALEKMRNQLDGKQYVETYVETLTHELKSPLSAIKGASEILQLPLTEPEILRFAGNIERESDRMQSLIDRLLQLARLEKKPQLDALELICVKTMVESVVAAADAKLTAKTLQCHILVDDQFWVMGEAFLLKQALFNLMDNALDFVAPHGQIIWRAALSQDMLQLSIENSGPHIPDYALARLTERFYSLPRANGVKSTGLGLNFVEQVMQLHRGALHIENSEIGVKVSLYLPIAS</sequence>
<dbReference type="RefSeq" id="WP_237466041.1">
    <property type="nucleotide sequence ID" value="NZ_CAKLDI010000001.1"/>
</dbReference>
<dbReference type="PANTHER" id="PTHR45436:SF10">
    <property type="entry name" value="HISTIDINE KINASE"/>
    <property type="match status" value="1"/>
</dbReference>
<dbReference type="EC" id="2.7.13.3" evidence="3"/>
<dbReference type="InterPro" id="IPR003594">
    <property type="entry name" value="HATPase_dom"/>
</dbReference>
<keyword evidence="7" id="KW-0418">Kinase</keyword>
<evidence type="ECO:0000256" key="1">
    <source>
        <dbReference type="ARBA" id="ARBA00000085"/>
    </source>
</evidence>
<evidence type="ECO:0000256" key="2">
    <source>
        <dbReference type="ARBA" id="ARBA00004533"/>
    </source>
</evidence>
<protein>
    <recommendedName>
        <fullName evidence="3">histidine kinase</fullName>
        <ecNumber evidence="3">2.7.13.3</ecNumber>
    </recommendedName>
</protein>
<evidence type="ECO:0000259" key="10">
    <source>
        <dbReference type="PROSITE" id="PS50109"/>
    </source>
</evidence>
<keyword evidence="4" id="KW-0597">Phosphoprotein</keyword>
<evidence type="ECO:0000256" key="3">
    <source>
        <dbReference type="ARBA" id="ARBA00012438"/>
    </source>
</evidence>
<dbReference type="InterPro" id="IPR050428">
    <property type="entry name" value="TCS_sensor_his_kinase"/>
</dbReference>
<dbReference type="InterPro" id="IPR036097">
    <property type="entry name" value="HisK_dim/P_sf"/>
</dbReference>
<feature type="transmembrane region" description="Helical" evidence="9">
    <location>
        <begin position="189"/>
        <end position="209"/>
    </location>
</feature>
<proteinExistence type="predicted"/>
<evidence type="ECO:0000256" key="8">
    <source>
        <dbReference type="ARBA" id="ARBA00022989"/>
    </source>
</evidence>
<dbReference type="Proteomes" id="UP000838672">
    <property type="component" value="Unassembled WGS sequence"/>
</dbReference>
<evidence type="ECO:0000256" key="5">
    <source>
        <dbReference type="ARBA" id="ARBA00022679"/>
    </source>
</evidence>
<dbReference type="NCBIfam" id="NF008312">
    <property type="entry name" value="PRK11100.1"/>
    <property type="match status" value="1"/>
</dbReference>
<dbReference type="EMBL" id="CAKLDI010000001">
    <property type="protein sequence ID" value="CAH0533607.1"/>
    <property type="molecule type" value="Genomic_DNA"/>
</dbReference>
<keyword evidence="9" id="KW-0472">Membrane</keyword>
<dbReference type="CDD" id="cd00082">
    <property type="entry name" value="HisKA"/>
    <property type="match status" value="1"/>
</dbReference>
<evidence type="ECO:0000256" key="6">
    <source>
        <dbReference type="ARBA" id="ARBA00022692"/>
    </source>
</evidence>
<dbReference type="InterPro" id="IPR005467">
    <property type="entry name" value="His_kinase_dom"/>
</dbReference>
<evidence type="ECO:0000256" key="7">
    <source>
        <dbReference type="ARBA" id="ARBA00022777"/>
    </source>
</evidence>
<dbReference type="InterPro" id="IPR036890">
    <property type="entry name" value="HATPase_C_sf"/>
</dbReference>
<dbReference type="Pfam" id="PF00512">
    <property type="entry name" value="HisKA"/>
    <property type="match status" value="1"/>
</dbReference>
<name>A0ABN8DW66_9VIBR</name>
<keyword evidence="8 9" id="KW-1133">Transmembrane helix</keyword>
<keyword evidence="12" id="KW-1185">Reference proteome</keyword>
<dbReference type="Gene3D" id="3.30.565.10">
    <property type="entry name" value="Histidine kinase-like ATPase, C-terminal domain"/>
    <property type="match status" value="1"/>
</dbReference>
<dbReference type="PROSITE" id="PS50109">
    <property type="entry name" value="HIS_KIN"/>
    <property type="match status" value="1"/>
</dbReference>
<dbReference type="InterPro" id="IPR029151">
    <property type="entry name" value="Sensor-like_sf"/>
</dbReference>
<dbReference type="Gene3D" id="1.10.287.130">
    <property type="match status" value="1"/>
</dbReference>
<comment type="catalytic activity">
    <reaction evidence="1">
        <text>ATP + protein L-histidine = ADP + protein N-phospho-L-histidine.</text>
        <dbReference type="EC" id="2.7.13.3"/>
    </reaction>
</comment>
<evidence type="ECO:0000256" key="4">
    <source>
        <dbReference type="ARBA" id="ARBA00022553"/>
    </source>
</evidence>
<evidence type="ECO:0000256" key="9">
    <source>
        <dbReference type="SAM" id="Phobius"/>
    </source>
</evidence>
<dbReference type="Gene3D" id="3.30.450.20">
    <property type="entry name" value="PAS domain"/>
    <property type="match status" value="1"/>
</dbReference>
<organism evidence="11 12">
    <name type="scientific">Vibrio stylophorae</name>
    <dbReference type="NCBI Taxonomy" id="659351"/>
    <lineage>
        <taxon>Bacteria</taxon>
        <taxon>Pseudomonadati</taxon>
        <taxon>Pseudomonadota</taxon>
        <taxon>Gammaproteobacteria</taxon>
        <taxon>Vibrionales</taxon>
        <taxon>Vibrionaceae</taxon>
        <taxon>Vibrio</taxon>
    </lineage>
</organism>
<comment type="caution">
    <text evidence="11">The sequence shown here is derived from an EMBL/GenBank/DDBJ whole genome shotgun (WGS) entry which is preliminary data.</text>
</comment>
<evidence type="ECO:0000313" key="12">
    <source>
        <dbReference type="Proteomes" id="UP000838672"/>
    </source>
</evidence>